<sequence>MPTTSKRGGVRRERRRLRGEDSRKTTAYRTPAWKMREVILSLHTIVLLSGNTISSWGAHFKKDADELDGSSAGAWAESVRDQRARWLWEEPEIQDPVASSVDILLVAHAGPSGGYNDERCHTALSPEALAVIASSAACVWRKDRHPQLIHVGFDVLPSHPVPTSPVDSARVTSDRTRGNGLKLSQGRFRLDIRKFYFTERVIKH</sequence>
<feature type="region of interest" description="Disordered" evidence="1">
    <location>
        <begin position="1"/>
        <end position="23"/>
    </location>
</feature>
<comment type="caution">
    <text evidence="2">The sequence shown here is derived from an EMBL/GenBank/DDBJ whole genome shotgun (WGS) entry which is preliminary data.</text>
</comment>
<gene>
    <name evidence="2" type="ORF">QYF61_012320</name>
</gene>
<protein>
    <submittedName>
        <fullName evidence="2">Uncharacterized protein</fullName>
    </submittedName>
</protein>
<feature type="compositionally biased region" description="Basic residues" evidence="1">
    <location>
        <begin position="8"/>
        <end position="17"/>
    </location>
</feature>
<evidence type="ECO:0000256" key="1">
    <source>
        <dbReference type="SAM" id="MobiDB-lite"/>
    </source>
</evidence>
<reference evidence="2 3" key="1">
    <citation type="journal article" date="2023" name="J. Hered.">
        <title>Chromosome-level genome of the wood stork (Mycteria americana) provides insight into avian chromosome evolution.</title>
        <authorList>
            <person name="Flamio R. Jr."/>
            <person name="Ramstad K.M."/>
        </authorList>
    </citation>
    <scope>NUCLEOTIDE SEQUENCE [LARGE SCALE GENOMIC DNA]</scope>
    <source>
        <strain evidence="2">JAX WOST 10</strain>
    </source>
</reference>
<organism evidence="2 3">
    <name type="scientific">Mycteria americana</name>
    <name type="common">Wood stork</name>
    <dbReference type="NCBI Taxonomy" id="33587"/>
    <lineage>
        <taxon>Eukaryota</taxon>
        <taxon>Metazoa</taxon>
        <taxon>Chordata</taxon>
        <taxon>Craniata</taxon>
        <taxon>Vertebrata</taxon>
        <taxon>Euteleostomi</taxon>
        <taxon>Archelosauria</taxon>
        <taxon>Archosauria</taxon>
        <taxon>Dinosauria</taxon>
        <taxon>Saurischia</taxon>
        <taxon>Theropoda</taxon>
        <taxon>Coelurosauria</taxon>
        <taxon>Aves</taxon>
        <taxon>Neognathae</taxon>
        <taxon>Neoaves</taxon>
        <taxon>Aequornithes</taxon>
        <taxon>Ciconiiformes</taxon>
        <taxon>Ciconiidae</taxon>
        <taxon>Mycteria</taxon>
    </lineage>
</organism>
<keyword evidence="3" id="KW-1185">Reference proteome</keyword>
<evidence type="ECO:0000313" key="3">
    <source>
        <dbReference type="Proteomes" id="UP001333110"/>
    </source>
</evidence>
<dbReference type="AlphaFoldDB" id="A0AAN7N293"/>
<evidence type="ECO:0000313" key="2">
    <source>
        <dbReference type="EMBL" id="KAK4818399.1"/>
    </source>
</evidence>
<dbReference type="EMBL" id="JAUNZN010000007">
    <property type="protein sequence ID" value="KAK4818399.1"/>
    <property type="molecule type" value="Genomic_DNA"/>
</dbReference>
<accession>A0AAN7N293</accession>
<name>A0AAN7N293_MYCAM</name>
<proteinExistence type="predicted"/>
<dbReference type="Proteomes" id="UP001333110">
    <property type="component" value="Unassembled WGS sequence"/>
</dbReference>